<keyword evidence="1" id="KW-1133">Transmembrane helix</keyword>
<reference evidence="2" key="1">
    <citation type="journal article" date="2015" name="Nature">
        <title>Complex archaea that bridge the gap between prokaryotes and eukaryotes.</title>
        <authorList>
            <person name="Spang A."/>
            <person name="Saw J.H."/>
            <person name="Jorgensen S.L."/>
            <person name="Zaremba-Niedzwiedzka K."/>
            <person name="Martijn J."/>
            <person name="Lind A.E."/>
            <person name="van Eijk R."/>
            <person name="Schleper C."/>
            <person name="Guy L."/>
            <person name="Ettema T.J."/>
        </authorList>
    </citation>
    <scope>NUCLEOTIDE SEQUENCE</scope>
</reference>
<comment type="caution">
    <text evidence="2">The sequence shown here is derived from an EMBL/GenBank/DDBJ whole genome shotgun (WGS) entry which is preliminary data.</text>
</comment>
<dbReference type="AlphaFoldDB" id="A0A0F9I6U0"/>
<keyword evidence="1" id="KW-0812">Transmembrane</keyword>
<name>A0A0F9I6U0_9ZZZZ</name>
<accession>A0A0F9I6U0</accession>
<proteinExistence type="predicted"/>
<sequence>MAKWQHALLIVTRIAGAILIALSLPYAQPIWPTCTMTQPGSCHRIFFALLLSTLLMALPEVITMNDPIPWIQPML</sequence>
<dbReference type="EMBL" id="LAZR01022071">
    <property type="protein sequence ID" value="KKL83137.1"/>
    <property type="molecule type" value="Genomic_DNA"/>
</dbReference>
<organism evidence="2">
    <name type="scientific">marine sediment metagenome</name>
    <dbReference type="NCBI Taxonomy" id="412755"/>
    <lineage>
        <taxon>unclassified sequences</taxon>
        <taxon>metagenomes</taxon>
        <taxon>ecological metagenomes</taxon>
    </lineage>
</organism>
<evidence type="ECO:0000256" key="1">
    <source>
        <dbReference type="SAM" id="Phobius"/>
    </source>
</evidence>
<evidence type="ECO:0000313" key="2">
    <source>
        <dbReference type="EMBL" id="KKL83137.1"/>
    </source>
</evidence>
<protein>
    <submittedName>
        <fullName evidence="2">Uncharacterized protein</fullName>
    </submittedName>
</protein>
<feature type="transmembrane region" description="Helical" evidence="1">
    <location>
        <begin position="43"/>
        <end position="62"/>
    </location>
</feature>
<keyword evidence="1" id="KW-0472">Membrane</keyword>
<gene>
    <name evidence="2" type="ORF">LCGC14_1977760</name>
</gene>